<evidence type="ECO:0000313" key="2">
    <source>
        <dbReference type="Proteomes" id="UP000314294"/>
    </source>
</evidence>
<sequence length="205" mass="22898">MAGFLRMKQTQLNHFRLDLRRESYNLDPNSHRLTHQDKHRAPWRILNMSSEQSAEQRDQQAVTHISTCMIRDYAQASGTGKLFSHLIRVGTPLAQLDNARAVQGSKGNEYNSSYPEAKFMNTLSECAGGGVAVFILPQMDGGPGVFLRRCEQTGVLAHISPPHASRSYKDWDYGRWTAEQGTPMSFCPPNNGINGKHVAPLNDSQ</sequence>
<reference evidence="1 2" key="1">
    <citation type="submission" date="2019-03" db="EMBL/GenBank/DDBJ databases">
        <title>First draft genome of Liparis tanakae, snailfish: a comprehensive survey of snailfish specific genes.</title>
        <authorList>
            <person name="Kim W."/>
            <person name="Song I."/>
            <person name="Jeong J.-H."/>
            <person name="Kim D."/>
            <person name="Kim S."/>
            <person name="Ryu S."/>
            <person name="Song J.Y."/>
            <person name="Lee S.K."/>
        </authorList>
    </citation>
    <scope>NUCLEOTIDE SEQUENCE [LARGE SCALE GENOMIC DNA]</scope>
    <source>
        <tissue evidence="1">Muscle</tissue>
    </source>
</reference>
<dbReference type="AlphaFoldDB" id="A0A4Z2IC36"/>
<organism evidence="1 2">
    <name type="scientific">Liparis tanakae</name>
    <name type="common">Tanaka's snailfish</name>
    <dbReference type="NCBI Taxonomy" id="230148"/>
    <lineage>
        <taxon>Eukaryota</taxon>
        <taxon>Metazoa</taxon>
        <taxon>Chordata</taxon>
        <taxon>Craniata</taxon>
        <taxon>Vertebrata</taxon>
        <taxon>Euteleostomi</taxon>
        <taxon>Actinopterygii</taxon>
        <taxon>Neopterygii</taxon>
        <taxon>Teleostei</taxon>
        <taxon>Neoteleostei</taxon>
        <taxon>Acanthomorphata</taxon>
        <taxon>Eupercaria</taxon>
        <taxon>Perciformes</taxon>
        <taxon>Cottioidei</taxon>
        <taxon>Cottales</taxon>
        <taxon>Liparidae</taxon>
        <taxon>Liparis</taxon>
    </lineage>
</organism>
<accession>A0A4Z2IC36</accession>
<comment type="caution">
    <text evidence="1">The sequence shown here is derived from an EMBL/GenBank/DDBJ whole genome shotgun (WGS) entry which is preliminary data.</text>
</comment>
<name>A0A4Z2IC36_9TELE</name>
<evidence type="ECO:0000313" key="1">
    <source>
        <dbReference type="EMBL" id="TNN75271.1"/>
    </source>
</evidence>
<protein>
    <submittedName>
        <fullName evidence="1">Uncharacterized protein</fullName>
    </submittedName>
</protein>
<keyword evidence="2" id="KW-1185">Reference proteome</keyword>
<gene>
    <name evidence="1" type="ORF">EYF80_014508</name>
</gene>
<proteinExistence type="predicted"/>
<dbReference type="Proteomes" id="UP000314294">
    <property type="component" value="Unassembled WGS sequence"/>
</dbReference>
<dbReference type="EMBL" id="SRLO01000105">
    <property type="protein sequence ID" value="TNN75271.1"/>
    <property type="molecule type" value="Genomic_DNA"/>
</dbReference>